<proteinExistence type="inferred from homology"/>
<feature type="region of interest" description="Disordered" evidence="2">
    <location>
        <begin position="415"/>
        <end position="456"/>
    </location>
</feature>
<evidence type="ECO:0000256" key="2">
    <source>
        <dbReference type="SAM" id="MobiDB-lite"/>
    </source>
</evidence>
<feature type="compositionally biased region" description="Basic and acidic residues" evidence="2">
    <location>
        <begin position="427"/>
        <end position="437"/>
    </location>
</feature>
<dbReference type="InterPro" id="IPR011765">
    <property type="entry name" value="Pept_M16_N"/>
</dbReference>
<keyword evidence="6" id="KW-1185">Reference proteome</keyword>
<dbReference type="PANTHER" id="PTHR11851:SF49">
    <property type="entry name" value="MITOCHONDRIAL-PROCESSING PEPTIDASE SUBUNIT ALPHA"/>
    <property type="match status" value="1"/>
</dbReference>
<evidence type="ECO:0000259" key="4">
    <source>
        <dbReference type="Pfam" id="PF05193"/>
    </source>
</evidence>
<dbReference type="Pfam" id="PF05193">
    <property type="entry name" value="Peptidase_M16_C"/>
    <property type="match status" value="2"/>
</dbReference>
<dbReference type="SUPFAM" id="SSF63411">
    <property type="entry name" value="LuxS/MPP-like metallohydrolase"/>
    <property type="match status" value="3"/>
</dbReference>
<protein>
    <submittedName>
        <fullName evidence="5">Insulinase family protein</fullName>
    </submittedName>
</protein>
<evidence type="ECO:0000313" key="6">
    <source>
        <dbReference type="Proteomes" id="UP001601197"/>
    </source>
</evidence>
<organism evidence="5 6">
    <name type="scientific">Streptomyces kebangsaanensis</name>
    <dbReference type="NCBI Taxonomy" id="864058"/>
    <lineage>
        <taxon>Bacteria</taxon>
        <taxon>Bacillati</taxon>
        <taxon>Actinomycetota</taxon>
        <taxon>Actinomycetes</taxon>
        <taxon>Kitasatosporales</taxon>
        <taxon>Streptomycetaceae</taxon>
        <taxon>Streptomyces</taxon>
    </lineage>
</organism>
<feature type="domain" description="Peptidase M16 C-terminal" evidence="4">
    <location>
        <begin position="631"/>
        <end position="790"/>
    </location>
</feature>
<gene>
    <name evidence="5" type="ORF">ACFYNZ_14595</name>
</gene>
<reference evidence="5 6" key="1">
    <citation type="submission" date="2024-10" db="EMBL/GenBank/DDBJ databases">
        <title>The Natural Products Discovery Center: Release of the First 8490 Sequenced Strains for Exploring Actinobacteria Biosynthetic Diversity.</title>
        <authorList>
            <person name="Kalkreuter E."/>
            <person name="Kautsar S.A."/>
            <person name="Yang D."/>
            <person name="Bader C.D."/>
            <person name="Teijaro C.N."/>
            <person name="Fluegel L."/>
            <person name="Davis C.M."/>
            <person name="Simpson J.R."/>
            <person name="Lauterbach L."/>
            <person name="Steele A.D."/>
            <person name="Gui C."/>
            <person name="Meng S."/>
            <person name="Li G."/>
            <person name="Viehrig K."/>
            <person name="Ye F."/>
            <person name="Su P."/>
            <person name="Kiefer A.F."/>
            <person name="Nichols A."/>
            <person name="Cepeda A.J."/>
            <person name="Yan W."/>
            <person name="Fan B."/>
            <person name="Jiang Y."/>
            <person name="Adhikari A."/>
            <person name="Zheng C.-J."/>
            <person name="Schuster L."/>
            <person name="Cowan T.M."/>
            <person name="Smanski M.J."/>
            <person name="Chevrette M.G."/>
            <person name="De Carvalho L.P.S."/>
            <person name="Shen B."/>
        </authorList>
    </citation>
    <scope>NUCLEOTIDE SEQUENCE [LARGE SCALE GENOMIC DNA]</scope>
    <source>
        <strain evidence="5 6">NPDC007147</strain>
    </source>
</reference>
<feature type="domain" description="Peptidase M16 C-terminal" evidence="4">
    <location>
        <begin position="177"/>
        <end position="277"/>
    </location>
</feature>
<dbReference type="EMBL" id="JBIAFJ010000010">
    <property type="protein sequence ID" value="MFE9170731.1"/>
    <property type="molecule type" value="Genomic_DNA"/>
</dbReference>
<dbReference type="Gene3D" id="3.30.830.10">
    <property type="entry name" value="Metalloenzyme, LuxS/M16 peptidase-like"/>
    <property type="match status" value="3"/>
</dbReference>
<dbReference type="InterPro" id="IPR007863">
    <property type="entry name" value="Peptidase_M16_C"/>
</dbReference>
<dbReference type="Proteomes" id="UP001601197">
    <property type="component" value="Unassembled WGS sequence"/>
</dbReference>
<name>A0ABW6KS59_9ACTN</name>
<accession>A0ABW6KS59</accession>
<comment type="similarity">
    <text evidence="1">Belongs to the peptidase M16 family.</text>
</comment>
<sequence>MNASRPQPGLSRFTLPNGLRVVLDCRFPQPRVAIAVHYGTGFRSEPPDREGFAHLFEHLMFRGSASLPEGRFYEHVHRFGAHANGTTHQDYTDYYQVVPAQALERALFAEADRMRAPLFTEAALAEQLRGVEQEIRQAVHDRPYGGFPWPVLSGVMFRSFANAHDGYGDVERLRSTTVADCADFFAAHYVPGNAVLTIVGASEPEATRELVERHFAGIAARPLPLAPVLAEPRPAEERWVECTEPGVAATALAAGYRLPDPDTDLPGYLAHAVLARLTAEQGPPAAGLPPVSTSCGFFGPLDAKDPDALVVTALLRPGTDARKTLAALTGRWADWADRPPADAVRQTVGLMVGEHHRLHGNLETRCRALGRLEVLFGQADLLDLLPARLAAVGPAEVARAAGELAGSPASALVLRPGPVRSRPRWSSTDKGDVRAVDAGDGGGGGRNRAGAAPEALPPAPYGVPVWPRRSGLHQVTWENGTRVVAVADRRVPSVEVRLRLPLGPAGWRDHAGPDARLRDALARTRAEARAAALGGSIRAVVDGQWCDVTGCTPAERLPAWLAVLAELTDPHGGYAVPDVPPTAPPAGRPTAQRLMDDALRRHWLARDTADGLPGRVPSGSGPPLGDPRGGVLVLLGDLDPEQAVAAATAALSDWASASSGSARGARRTSVGGRLLVLRDPAEPELHLTLCAPEPEAATGRVSTTEPARYLATAVFGGYFGSRLAARLRAVTSGGYEAYCGRDVVLDTPRVFIRARVAPRLAEETLRGVREELRRAGDEPFTEAETEAAREFCTAQALGAFDSPVTQADLLRQLTAAGRDPRWLTGLPRLLAEVPAHEVARAGRELFAGIDMDTVLLGAITPDRASHLVTAVDGFG</sequence>
<comment type="caution">
    <text evidence="5">The sequence shown here is derived from an EMBL/GenBank/DDBJ whole genome shotgun (WGS) entry which is preliminary data.</text>
</comment>
<dbReference type="Pfam" id="PF00675">
    <property type="entry name" value="Peptidase_M16"/>
    <property type="match status" value="1"/>
</dbReference>
<feature type="domain" description="Peptidase M16 N-terminal" evidence="3">
    <location>
        <begin position="21"/>
        <end position="138"/>
    </location>
</feature>
<dbReference type="InterPro" id="IPR011249">
    <property type="entry name" value="Metalloenz_LuxS/M16"/>
</dbReference>
<dbReference type="PANTHER" id="PTHR11851">
    <property type="entry name" value="METALLOPROTEASE"/>
    <property type="match status" value="1"/>
</dbReference>
<evidence type="ECO:0000313" key="5">
    <source>
        <dbReference type="EMBL" id="MFE9170731.1"/>
    </source>
</evidence>
<dbReference type="InterPro" id="IPR050361">
    <property type="entry name" value="MPP/UQCRC_Complex"/>
</dbReference>
<evidence type="ECO:0000259" key="3">
    <source>
        <dbReference type="Pfam" id="PF00675"/>
    </source>
</evidence>
<evidence type="ECO:0000256" key="1">
    <source>
        <dbReference type="ARBA" id="ARBA00007261"/>
    </source>
</evidence>
<dbReference type="RefSeq" id="WP_388347174.1">
    <property type="nucleotide sequence ID" value="NZ_JBIAFJ010000010.1"/>
</dbReference>